<dbReference type="InterPro" id="IPR057666">
    <property type="entry name" value="DrpA_SLOG"/>
</dbReference>
<evidence type="ECO:0000313" key="4">
    <source>
        <dbReference type="Proteomes" id="UP000234545"/>
    </source>
</evidence>
<dbReference type="PANTHER" id="PTHR43022:SF1">
    <property type="entry name" value="PROTEIN SMF"/>
    <property type="match status" value="1"/>
</dbReference>
<dbReference type="InterPro" id="IPR003488">
    <property type="entry name" value="DprA"/>
</dbReference>
<dbReference type="GO" id="GO:0009294">
    <property type="term" value="P:DNA-mediated transformation"/>
    <property type="evidence" value="ECO:0007669"/>
    <property type="project" value="InterPro"/>
</dbReference>
<dbReference type="Gene3D" id="3.40.50.450">
    <property type="match status" value="1"/>
</dbReference>
<evidence type="ECO:0000259" key="2">
    <source>
        <dbReference type="Pfam" id="PF02481"/>
    </source>
</evidence>
<sequence length="384" mass="41491">MPSISERDLAWAWWTCIQEPEDAHAHALRLHLGLIESIEWVRADSPGPLPPPLSQQRKTLEDAWKRFKPRALRNNVNQELAAIHALGGRFISQEDPSFPKELTILQESTPLGLWVRGTLPHTRSVTIVGARATTNLGIRNAFDIASDLADRGDTILSGGAFGIDIAAHRGTLAANGQTIAILAGGVANPYPVSHTRDFETILESSGAIVSEVPPSFRPAKWRFLGRNRMLAAWGDATIVIEASSRSGALATARRAMTLGKPVGAVPGPITSQSSMGCHELIRNGATLIRNASDIHEMIDPLHTQLQGTLFGEPVCPDHGVNALSPHARRAWEALPIRTLSTLSNLAANAGMSEQETLRALAELELEGYVRSNSRGWARKGGARC</sequence>
<proteinExistence type="inferred from homology"/>
<dbReference type="EMBL" id="PKKJ01000002">
    <property type="protein sequence ID" value="PKY66651.1"/>
    <property type="molecule type" value="Genomic_DNA"/>
</dbReference>
<dbReference type="Pfam" id="PF02481">
    <property type="entry name" value="DNA_processg_A"/>
    <property type="match status" value="1"/>
</dbReference>
<name>A0A2I1I6F1_9ACTO</name>
<dbReference type="OrthoDB" id="9785707at2"/>
<comment type="caution">
    <text evidence="3">The sequence shown here is derived from an EMBL/GenBank/DDBJ whole genome shotgun (WGS) entry which is preliminary data.</text>
</comment>
<organism evidence="3 4">
    <name type="scientific">Schaalia turicensis</name>
    <dbReference type="NCBI Taxonomy" id="131111"/>
    <lineage>
        <taxon>Bacteria</taxon>
        <taxon>Bacillati</taxon>
        <taxon>Actinomycetota</taxon>
        <taxon>Actinomycetes</taxon>
        <taxon>Actinomycetales</taxon>
        <taxon>Actinomycetaceae</taxon>
        <taxon>Schaalia</taxon>
    </lineage>
</organism>
<dbReference type="RefSeq" id="WP_101627863.1">
    <property type="nucleotide sequence ID" value="NZ_PKKJ01000002.1"/>
</dbReference>
<dbReference type="SUPFAM" id="SSF102405">
    <property type="entry name" value="MCP/YpsA-like"/>
    <property type="match status" value="1"/>
</dbReference>
<dbReference type="Proteomes" id="UP000234545">
    <property type="component" value="Unassembled WGS sequence"/>
</dbReference>
<reference evidence="3 4" key="1">
    <citation type="submission" date="2017-12" db="EMBL/GenBank/DDBJ databases">
        <title>Phylogenetic diversity of female urinary microbiome.</title>
        <authorList>
            <person name="Thomas-White K."/>
            <person name="Wolfe A.J."/>
        </authorList>
    </citation>
    <scope>NUCLEOTIDE SEQUENCE [LARGE SCALE GENOMIC DNA]</scope>
    <source>
        <strain evidence="3 4">UMB0250</strain>
    </source>
</reference>
<feature type="domain" description="Smf/DprA SLOG" evidence="2">
    <location>
        <begin position="90"/>
        <end position="298"/>
    </location>
</feature>
<dbReference type="PANTHER" id="PTHR43022">
    <property type="entry name" value="PROTEIN SMF"/>
    <property type="match status" value="1"/>
</dbReference>
<evidence type="ECO:0000256" key="1">
    <source>
        <dbReference type="ARBA" id="ARBA00006525"/>
    </source>
</evidence>
<accession>A0A2I1I6F1</accession>
<dbReference type="AlphaFoldDB" id="A0A2I1I6F1"/>
<protein>
    <submittedName>
        <fullName evidence="3">DNA-protecting protein DprA</fullName>
    </submittedName>
</protein>
<comment type="similarity">
    <text evidence="1">Belongs to the DprA/Smf family.</text>
</comment>
<gene>
    <name evidence="3" type="primary">dprA</name>
    <name evidence="3" type="ORF">CYJ25_03750</name>
</gene>
<dbReference type="NCBIfam" id="TIGR00732">
    <property type="entry name" value="dprA"/>
    <property type="match status" value="1"/>
</dbReference>
<evidence type="ECO:0000313" key="3">
    <source>
        <dbReference type="EMBL" id="PKY66651.1"/>
    </source>
</evidence>